<proteinExistence type="predicted"/>
<dbReference type="Proteomes" id="UP001193680">
    <property type="component" value="Unassembled WGS sequence"/>
</dbReference>
<sequence>MSYIKRYLIAGLLVWLPLGVTIAVIKFLVDLFDRSLLLLPHQYRPEQLFGMEIPGLGVVLSIVLVLITGVFVANLLGSKLVGIWESFLSRIPLVRSIYTAVKQIAEAVFGSGEQTFQKVYLVEYPRKGLWTLAFQTSSQRGEAQRKTGIEDTVNLFVPTTPNPTSGFFIMASRHEMVELDMNVDDALKMVISGGVVVPDSNKNSMKKDKA</sequence>
<feature type="transmembrane region" description="Helical" evidence="1">
    <location>
        <begin position="53"/>
        <end position="76"/>
    </location>
</feature>
<dbReference type="PANTHER" id="PTHR31876">
    <property type="entry name" value="COV-LIKE PROTEIN 1"/>
    <property type="match status" value="1"/>
</dbReference>
<dbReference type="RefSeq" id="WP_185978181.1">
    <property type="nucleotide sequence ID" value="NZ_JACBGI020000010.1"/>
</dbReference>
<comment type="caution">
    <text evidence="2">The sequence shown here is derived from an EMBL/GenBank/DDBJ whole genome shotgun (WGS) entry which is preliminary data.</text>
</comment>
<organism evidence="2 3">
    <name type="scientific">Thiomicrorhabdus heinhorstiae</name>
    <dbReference type="NCBI Taxonomy" id="2748010"/>
    <lineage>
        <taxon>Bacteria</taxon>
        <taxon>Pseudomonadati</taxon>
        <taxon>Pseudomonadota</taxon>
        <taxon>Gammaproteobacteria</taxon>
        <taxon>Thiotrichales</taxon>
        <taxon>Piscirickettsiaceae</taxon>
        <taxon>Thiomicrorhabdus</taxon>
    </lineage>
</organism>
<evidence type="ECO:0000313" key="3">
    <source>
        <dbReference type="Proteomes" id="UP001193680"/>
    </source>
</evidence>
<dbReference type="InterPro" id="IPR007462">
    <property type="entry name" value="COV1-like"/>
</dbReference>
<evidence type="ECO:0000313" key="2">
    <source>
        <dbReference type="EMBL" id="MBF6058038.1"/>
    </source>
</evidence>
<feature type="transmembrane region" description="Helical" evidence="1">
    <location>
        <begin position="7"/>
        <end position="29"/>
    </location>
</feature>
<keyword evidence="1" id="KW-1133">Transmembrane helix</keyword>
<keyword evidence="3" id="KW-1185">Reference proteome</keyword>
<keyword evidence="1" id="KW-0472">Membrane</keyword>
<name>A0ABS0BW40_9GAMM</name>
<gene>
    <name evidence="2" type="ORF">H8792_006750</name>
</gene>
<reference evidence="2 3" key="1">
    <citation type="submission" date="2020-06" db="EMBL/GenBank/DDBJ databases">
        <authorList>
            <person name="Scott K."/>
        </authorList>
    </citation>
    <scope>NUCLEOTIDE SEQUENCE [LARGE SCALE GENOMIC DNA]</scope>
    <source>
        <strain evidence="2 3">HH1</strain>
    </source>
</reference>
<evidence type="ECO:0000256" key="1">
    <source>
        <dbReference type="SAM" id="Phobius"/>
    </source>
</evidence>
<reference evidence="2 3" key="2">
    <citation type="submission" date="2020-11" db="EMBL/GenBank/DDBJ databases">
        <title>Sulfur oxidizing isolate from Hospital Hole Sinkhole.</title>
        <authorList>
            <person name="Scott K.M."/>
        </authorList>
    </citation>
    <scope>NUCLEOTIDE SEQUENCE [LARGE SCALE GENOMIC DNA]</scope>
    <source>
        <strain evidence="2 3">HH1</strain>
    </source>
</reference>
<keyword evidence="1" id="KW-0812">Transmembrane</keyword>
<accession>A0ABS0BW40</accession>
<dbReference type="PANTHER" id="PTHR31876:SF26">
    <property type="entry name" value="PROTEIN LIKE COV 2"/>
    <property type="match status" value="1"/>
</dbReference>
<dbReference type="Pfam" id="PF04367">
    <property type="entry name" value="DUF502"/>
    <property type="match status" value="1"/>
</dbReference>
<dbReference type="EMBL" id="JACBGI020000010">
    <property type="protein sequence ID" value="MBF6058038.1"/>
    <property type="molecule type" value="Genomic_DNA"/>
</dbReference>
<protein>
    <submittedName>
        <fullName evidence="2">DUF502 domain-containing protein</fullName>
    </submittedName>
</protein>